<dbReference type="CDD" id="cd04301">
    <property type="entry name" value="NAT_SF"/>
    <property type="match status" value="1"/>
</dbReference>
<sequence>MSVLRPAARQDISGMHRVRLAVRENRLTTTMISEADYLPAIETIGRGWVVERGGEIIAFTIGNRETGSIWALFVDPRHEGQGYGKRLHGSVVTWLWSQGWDHLWLTTEPGTRAQGFYESLGWEHAGYNKHGEIRFELSRPASSVS</sequence>
<feature type="domain" description="N-acetyltransferase" evidence="3">
    <location>
        <begin position="2"/>
        <end position="142"/>
    </location>
</feature>
<evidence type="ECO:0000313" key="5">
    <source>
        <dbReference type="Proteomes" id="UP000019141"/>
    </source>
</evidence>
<dbReference type="PANTHER" id="PTHR43877">
    <property type="entry name" value="AMINOALKYLPHOSPHONATE N-ACETYLTRANSFERASE-RELATED-RELATED"/>
    <property type="match status" value="1"/>
</dbReference>
<organism evidence="4 5">
    <name type="scientific">Entotheonella factor</name>
    <dbReference type="NCBI Taxonomy" id="1429438"/>
    <lineage>
        <taxon>Bacteria</taxon>
        <taxon>Pseudomonadati</taxon>
        <taxon>Nitrospinota/Tectimicrobiota group</taxon>
        <taxon>Candidatus Tectimicrobiota</taxon>
        <taxon>Candidatus Entotheonellia</taxon>
        <taxon>Candidatus Entotheonellales</taxon>
        <taxon>Candidatus Entotheonellaceae</taxon>
        <taxon>Candidatus Entotheonella</taxon>
    </lineage>
</organism>
<evidence type="ECO:0000256" key="1">
    <source>
        <dbReference type="ARBA" id="ARBA00022679"/>
    </source>
</evidence>
<dbReference type="AlphaFoldDB" id="W4LZY0"/>
<keyword evidence="2" id="KW-0012">Acyltransferase</keyword>
<keyword evidence="5" id="KW-1185">Reference proteome</keyword>
<accession>W4LZY0</accession>
<proteinExistence type="predicted"/>
<dbReference type="Gene3D" id="3.40.630.30">
    <property type="match status" value="1"/>
</dbReference>
<evidence type="ECO:0000259" key="3">
    <source>
        <dbReference type="PROSITE" id="PS51186"/>
    </source>
</evidence>
<protein>
    <recommendedName>
        <fullName evidence="3">N-acetyltransferase domain-containing protein</fullName>
    </recommendedName>
</protein>
<reference evidence="4 5" key="1">
    <citation type="journal article" date="2014" name="Nature">
        <title>An environmental bacterial taxon with a large and distinct metabolic repertoire.</title>
        <authorList>
            <person name="Wilson M.C."/>
            <person name="Mori T."/>
            <person name="Ruckert C."/>
            <person name="Uria A.R."/>
            <person name="Helf M.J."/>
            <person name="Takada K."/>
            <person name="Gernert C."/>
            <person name="Steffens U.A."/>
            <person name="Heycke N."/>
            <person name="Schmitt S."/>
            <person name="Rinke C."/>
            <person name="Helfrich E.J."/>
            <person name="Brachmann A.O."/>
            <person name="Gurgui C."/>
            <person name="Wakimoto T."/>
            <person name="Kracht M."/>
            <person name="Crusemann M."/>
            <person name="Hentschel U."/>
            <person name="Abe I."/>
            <person name="Matsunaga S."/>
            <person name="Kalinowski J."/>
            <person name="Takeyama H."/>
            <person name="Piel J."/>
        </authorList>
    </citation>
    <scope>NUCLEOTIDE SEQUENCE [LARGE SCALE GENOMIC DNA]</scope>
    <source>
        <strain evidence="5">TSY1</strain>
        <plasmid evidence="4">pTSY</plasmid>
    </source>
</reference>
<dbReference type="SUPFAM" id="SSF55729">
    <property type="entry name" value="Acyl-CoA N-acyltransferases (Nat)"/>
    <property type="match status" value="1"/>
</dbReference>
<dbReference type="Pfam" id="PF00583">
    <property type="entry name" value="Acetyltransf_1"/>
    <property type="match status" value="1"/>
</dbReference>
<dbReference type="PROSITE" id="PS51186">
    <property type="entry name" value="GNAT"/>
    <property type="match status" value="1"/>
</dbReference>
<name>W4LZY0_ENTF1</name>
<dbReference type="EMBL" id="AZHW01000039">
    <property type="protein sequence ID" value="ETX03485.1"/>
    <property type="molecule type" value="Genomic_DNA"/>
</dbReference>
<gene>
    <name evidence="4" type="ORF">ETSY1_47075</name>
</gene>
<keyword evidence="4" id="KW-0614">Plasmid</keyword>
<dbReference type="Proteomes" id="UP000019141">
    <property type="component" value="Unassembled WGS sequence"/>
</dbReference>
<dbReference type="HOGENOM" id="CLU_121819_2_0_7"/>
<evidence type="ECO:0000256" key="2">
    <source>
        <dbReference type="ARBA" id="ARBA00023315"/>
    </source>
</evidence>
<dbReference type="InterPro" id="IPR016181">
    <property type="entry name" value="Acyl_CoA_acyltransferase"/>
</dbReference>
<evidence type="ECO:0000313" key="4">
    <source>
        <dbReference type="EMBL" id="ETX03485.1"/>
    </source>
</evidence>
<geneLocation type="plasmid" evidence="4">
    <name>pTSY</name>
</geneLocation>
<dbReference type="GO" id="GO:0016747">
    <property type="term" value="F:acyltransferase activity, transferring groups other than amino-acyl groups"/>
    <property type="evidence" value="ECO:0007669"/>
    <property type="project" value="InterPro"/>
</dbReference>
<keyword evidence="1" id="KW-0808">Transferase</keyword>
<dbReference type="InterPro" id="IPR000182">
    <property type="entry name" value="GNAT_dom"/>
</dbReference>
<dbReference type="InterPro" id="IPR050832">
    <property type="entry name" value="Bact_Acetyltransf"/>
</dbReference>
<comment type="caution">
    <text evidence="4">The sequence shown here is derived from an EMBL/GenBank/DDBJ whole genome shotgun (WGS) entry which is preliminary data.</text>
</comment>